<evidence type="ECO:0000313" key="2">
    <source>
        <dbReference type="EMBL" id="BBX11131.1"/>
    </source>
</evidence>
<keyword evidence="3" id="KW-1185">Reference proteome</keyword>
<dbReference type="EMBL" id="AP022562">
    <property type="protein sequence ID" value="BBX11131.1"/>
    <property type="molecule type" value="Genomic_DNA"/>
</dbReference>
<reference evidence="2 3" key="1">
    <citation type="journal article" date="2019" name="Emerg. Microbes Infect.">
        <title>Comprehensive subspecies identification of 175 nontuberculous mycobacteria species based on 7547 genomic profiles.</title>
        <authorList>
            <person name="Matsumoto Y."/>
            <person name="Kinjo T."/>
            <person name="Motooka D."/>
            <person name="Nabeya D."/>
            <person name="Jung N."/>
            <person name="Uechi K."/>
            <person name="Horii T."/>
            <person name="Iida T."/>
            <person name="Fujita J."/>
            <person name="Nakamura S."/>
        </authorList>
    </citation>
    <scope>NUCLEOTIDE SEQUENCE [LARGE SCALE GENOMIC DNA]</scope>
    <source>
        <strain evidence="2 3">JCM 6391</strain>
    </source>
</reference>
<dbReference type="AlphaFoldDB" id="A0A7I7JIS2"/>
<feature type="region of interest" description="Disordered" evidence="1">
    <location>
        <begin position="1"/>
        <end position="37"/>
    </location>
</feature>
<evidence type="ECO:0000313" key="3">
    <source>
        <dbReference type="Proteomes" id="UP000466997"/>
    </source>
</evidence>
<name>A0A7I7JIS2_9MYCO</name>
<sequence length="104" mass="11004">MTQRQKSRPGGDTGAASKSLAADYDHGTATPVEQAWHATPIPMAAREIGPQRYHTAPAGLAARTFREGFARGGCDALRRVWGIVPDDLRGLVAVIAADYGGDDD</sequence>
<accession>A0A7I7JIS2</accession>
<gene>
    <name evidence="2" type="ORF">MNVM_02120</name>
</gene>
<dbReference type="KEGG" id="mnm:MNVM_02120"/>
<evidence type="ECO:0000256" key="1">
    <source>
        <dbReference type="SAM" id="MobiDB-lite"/>
    </source>
</evidence>
<proteinExistence type="predicted"/>
<organism evidence="2 3">
    <name type="scientific">Mycobacterium novum</name>
    <dbReference type="NCBI Taxonomy" id="2492438"/>
    <lineage>
        <taxon>Bacteria</taxon>
        <taxon>Bacillati</taxon>
        <taxon>Actinomycetota</taxon>
        <taxon>Actinomycetes</taxon>
        <taxon>Mycobacteriales</taxon>
        <taxon>Mycobacteriaceae</taxon>
        <taxon>Mycobacterium</taxon>
    </lineage>
</organism>
<dbReference type="Proteomes" id="UP000466997">
    <property type="component" value="Chromosome"/>
</dbReference>
<protein>
    <submittedName>
        <fullName evidence="2">Uncharacterized protein</fullName>
    </submittedName>
</protein>